<evidence type="ECO:0000256" key="1">
    <source>
        <dbReference type="ARBA" id="ARBA00004225"/>
    </source>
</evidence>
<dbReference type="Gene3D" id="1.50.40.10">
    <property type="entry name" value="Mitochondrial carrier domain"/>
    <property type="match status" value="1"/>
</dbReference>
<evidence type="ECO:0000256" key="11">
    <source>
        <dbReference type="RuleBase" id="RU000488"/>
    </source>
</evidence>
<evidence type="ECO:0000256" key="6">
    <source>
        <dbReference type="ARBA" id="ARBA00022792"/>
    </source>
</evidence>
<keyword evidence="7" id="KW-1133">Transmembrane helix</keyword>
<accession>A0ABR3GBK5</accession>
<dbReference type="Proteomes" id="UP001447188">
    <property type="component" value="Unassembled WGS sequence"/>
</dbReference>
<comment type="similarity">
    <text evidence="2 11">Belongs to the mitochondrial carrier (TC 2.A.29) family.</text>
</comment>
<comment type="subcellular location">
    <subcellularLocation>
        <location evidence="1">Mitochondrion membrane</location>
        <topology evidence="1">Multi-pass membrane protein</topology>
    </subcellularLocation>
</comment>
<dbReference type="SUPFAM" id="SSF103506">
    <property type="entry name" value="Mitochondrial carrier"/>
    <property type="match status" value="1"/>
</dbReference>
<keyword evidence="4 10" id="KW-0812">Transmembrane</keyword>
<feature type="region of interest" description="Disordered" evidence="12">
    <location>
        <begin position="1"/>
        <end position="24"/>
    </location>
</feature>
<evidence type="ECO:0000256" key="10">
    <source>
        <dbReference type="PROSITE-ProRule" id="PRU00282"/>
    </source>
</evidence>
<protein>
    <recommendedName>
        <fullName evidence="15">Mitochondrial carrier protein</fullName>
    </recommendedName>
</protein>
<dbReference type="InterPro" id="IPR023395">
    <property type="entry name" value="MCP_dom_sf"/>
</dbReference>
<evidence type="ECO:0000256" key="8">
    <source>
        <dbReference type="ARBA" id="ARBA00023128"/>
    </source>
</evidence>
<keyword evidence="6" id="KW-0999">Mitochondrion inner membrane</keyword>
<dbReference type="PROSITE" id="PS50920">
    <property type="entry name" value="SOLCAR"/>
    <property type="match status" value="1"/>
</dbReference>
<comment type="caution">
    <text evidence="13">The sequence shown here is derived from an EMBL/GenBank/DDBJ whole genome shotgun (WGS) entry which is preliminary data.</text>
</comment>
<evidence type="ECO:0000256" key="2">
    <source>
        <dbReference type="ARBA" id="ARBA00006375"/>
    </source>
</evidence>
<gene>
    <name evidence="13" type="ORF">Q9L58_007751</name>
</gene>
<evidence type="ECO:0000256" key="5">
    <source>
        <dbReference type="ARBA" id="ARBA00022737"/>
    </source>
</evidence>
<dbReference type="PANTHER" id="PTHR45624">
    <property type="entry name" value="MITOCHONDRIAL BASIC AMINO ACIDS TRANSPORTER-RELATED"/>
    <property type="match status" value="1"/>
</dbReference>
<dbReference type="InterPro" id="IPR050567">
    <property type="entry name" value="Mitochondrial_Carrier"/>
</dbReference>
<reference evidence="13 14" key="1">
    <citation type="submission" date="2024-02" db="EMBL/GenBank/DDBJ databases">
        <title>Discinaceae phylogenomics.</title>
        <authorList>
            <person name="Dirks A.C."/>
            <person name="James T.Y."/>
        </authorList>
    </citation>
    <scope>NUCLEOTIDE SEQUENCE [LARGE SCALE GENOMIC DNA]</scope>
    <source>
        <strain evidence="13 14">ACD0624</strain>
    </source>
</reference>
<evidence type="ECO:0000313" key="14">
    <source>
        <dbReference type="Proteomes" id="UP001447188"/>
    </source>
</evidence>
<dbReference type="PANTHER" id="PTHR45624:SF26">
    <property type="entry name" value="CARRIER PROTEIN, PUTATIVE (AFU_ORTHOLOGUE AFUA_1G07710)-RELATED"/>
    <property type="match status" value="1"/>
</dbReference>
<sequence length="390" mass="43783">MNKLDVSAPPPDLDSGTARKPQSNIVSGTSAAGVRAIGVQLVTFYFRAPVKAFFRMRVDYMQMARAVNPGIRTGERWSYRQTTPLLLAHAVKHHGWGFIPNQVLPPLIANISIGAVLYTTYLTALSNLHSPSSQHTKRVYPPPTLTSTFTAGFAAGTVQSLMAAPLDALSMRFKVSEMLEGQYKSMWAYGRHKLREIGARGVFAGYGLSFLKESLGYGVFFAGFEFVKQQAYFEYITWYYGRRHRHTPGHEGGDSQIFIRPHYALEPTFLLLAGVTASVSQHLIQHPLSKIQDVHYARLESIDYVSKIKDKSVVESYTNAYKRTLSQCSQQAVKLGGWRRWLYRGFLMGTLRQVPSTSAGLIVFELVRRRFADAREGVVIEYDNSRILLS</sequence>
<evidence type="ECO:0008006" key="15">
    <source>
        <dbReference type="Google" id="ProtNLM"/>
    </source>
</evidence>
<feature type="repeat" description="Solcar" evidence="10">
    <location>
        <begin position="143"/>
        <end position="230"/>
    </location>
</feature>
<evidence type="ECO:0000256" key="9">
    <source>
        <dbReference type="ARBA" id="ARBA00023136"/>
    </source>
</evidence>
<dbReference type="Pfam" id="PF00153">
    <property type="entry name" value="Mito_carr"/>
    <property type="match status" value="2"/>
</dbReference>
<keyword evidence="8" id="KW-0496">Mitochondrion</keyword>
<dbReference type="InterPro" id="IPR018108">
    <property type="entry name" value="MCP_transmembrane"/>
</dbReference>
<evidence type="ECO:0000256" key="3">
    <source>
        <dbReference type="ARBA" id="ARBA00022448"/>
    </source>
</evidence>
<evidence type="ECO:0000313" key="13">
    <source>
        <dbReference type="EMBL" id="KAL0633315.1"/>
    </source>
</evidence>
<organism evidence="13 14">
    <name type="scientific">Discina gigas</name>
    <dbReference type="NCBI Taxonomy" id="1032678"/>
    <lineage>
        <taxon>Eukaryota</taxon>
        <taxon>Fungi</taxon>
        <taxon>Dikarya</taxon>
        <taxon>Ascomycota</taxon>
        <taxon>Pezizomycotina</taxon>
        <taxon>Pezizomycetes</taxon>
        <taxon>Pezizales</taxon>
        <taxon>Discinaceae</taxon>
        <taxon>Discina</taxon>
    </lineage>
</organism>
<keyword evidence="9 10" id="KW-0472">Membrane</keyword>
<evidence type="ECO:0000256" key="4">
    <source>
        <dbReference type="ARBA" id="ARBA00022692"/>
    </source>
</evidence>
<dbReference type="EMBL" id="JBBBZM010000129">
    <property type="protein sequence ID" value="KAL0633315.1"/>
    <property type="molecule type" value="Genomic_DNA"/>
</dbReference>
<name>A0ABR3GBK5_9PEZI</name>
<keyword evidence="3 11" id="KW-0813">Transport</keyword>
<evidence type="ECO:0000256" key="7">
    <source>
        <dbReference type="ARBA" id="ARBA00022989"/>
    </source>
</evidence>
<keyword evidence="14" id="KW-1185">Reference proteome</keyword>
<keyword evidence="5" id="KW-0677">Repeat</keyword>
<proteinExistence type="inferred from homology"/>
<evidence type="ECO:0000256" key="12">
    <source>
        <dbReference type="SAM" id="MobiDB-lite"/>
    </source>
</evidence>